<name>A0ABR2IQZ1_9EUKA</name>
<gene>
    <name evidence="1" type="ORF">M9Y10_009903</name>
</gene>
<reference evidence="1 2" key="1">
    <citation type="submission" date="2024-04" db="EMBL/GenBank/DDBJ databases">
        <title>Tritrichomonas musculus Genome.</title>
        <authorList>
            <person name="Alves-Ferreira E."/>
            <person name="Grigg M."/>
            <person name="Lorenzi H."/>
            <person name="Galac M."/>
        </authorList>
    </citation>
    <scope>NUCLEOTIDE SEQUENCE [LARGE SCALE GENOMIC DNA]</scope>
    <source>
        <strain evidence="1 2">EAF2021</strain>
    </source>
</reference>
<proteinExistence type="predicted"/>
<evidence type="ECO:0000313" key="1">
    <source>
        <dbReference type="EMBL" id="KAK8866934.1"/>
    </source>
</evidence>
<keyword evidence="2" id="KW-1185">Reference proteome</keyword>
<comment type="caution">
    <text evidence="1">The sequence shown here is derived from an EMBL/GenBank/DDBJ whole genome shotgun (WGS) entry which is preliminary data.</text>
</comment>
<organism evidence="1 2">
    <name type="scientific">Tritrichomonas musculus</name>
    <dbReference type="NCBI Taxonomy" id="1915356"/>
    <lineage>
        <taxon>Eukaryota</taxon>
        <taxon>Metamonada</taxon>
        <taxon>Parabasalia</taxon>
        <taxon>Tritrichomonadida</taxon>
        <taxon>Tritrichomonadidae</taxon>
        <taxon>Tritrichomonas</taxon>
    </lineage>
</organism>
<accession>A0ABR2IQZ1</accession>
<dbReference type="EMBL" id="JAPFFF010000015">
    <property type="protein sequence ID" value="KAK8866934.1"/>
    <property type="molecule type" value="Genomic_DNA"/>
</dbReference>
<evidence type="ECO:0000313" key="2">
    <source>
        <dbReference type="Proteomes" id="UP001470230"/>
    </source>
</evidence>
<sequence>MFRSNILYDTDGNLMKEFFIYIKDGQLYNPVIFIPIQYLLSQDSLVAVEPRIKCDNIEAENALRLYKNDNLYLYLPEETLEIEGPNKNKVEKEFYKIIYKISTDYVIPNGLEFGFKEFCFSNEWTLKWNDSEWIDNNCQGLLRDKVSSKLQKVNSKQNSDGAIGCFILIKDTETHHSVINESSNGLLYSLKEITILKQQFGIQIEKKVMMETYMMLNVHLTKS</sequence>
<protein>
    <submittedName>
        <fullName evidence="1">Uncharacterized protein</fullName>
    </submittedName>
</protein>
<dbReference type="Proteomes" id="UP001470230">
    <property type="component" value="Unassembled WGS sequence"/>
</dbReference>